<sequence length="79" mass="9003">MTDERQYEIVETSYSPKTVTRLDFVGDFEQAKAKAIKLAQDKIGTRYAVFPQNGIVAEYQAFFRTTIKCPHCGEVIPIE</sequence>
<gene>
    <name evidence="1" type="ORF">V8247_07130</name>
</gene>
<organism evidence="1 2">
    <name type="scientific">Candidatus Dehalogenimonas loeffleri</name>
    <dbReference type="NCBI Taxonomy" id="3127115"/>
    <lineage>
        <taxon>Bacteria</taxon>
        <taxon>Bacillati</taxon>
        <taxon>Chloroflexota</taxon>
        <taxon>Dehalococcoidia</taxon>
        <taxon>Dehalococcoidales</taxon>
        <taxon>Dehalococcoidaceae</taxon>
        <taxon>Dehalogenimonas</taxon>
    </lineage>
</organism>
<name>A0ABZ2J2B8_9CHLR</name>
<keyword evidence="2" id="KW-1185">Reference proteome</keyword>
<dbReference type="Proteomes" id="UP001375370">
    <property type="component" value="Chromosome"/>
</dbReference>
<dbReference type="EMBL" id="CP146612">
    <property type="protein sequence ID" value="WWX25027.1"/>
    <property type="molecule type" value="Genomic_DNA"/>
</dbReference>
<protein>
    <submittedName>
        <fullName evidence="1">Uncharacterized protein</fullName>
    </submittedName>
</protein>
<dbReference type="RefSeq" id="WP_338737160.1">
    <property type="nucleotide sequence ID" value="NZ_CP146612.1"/>
</dbReference>
<accession>A0ABZ2J2B8</accession>
<evidence type="ECO:0000313" key="1">
    <source>
        <dbReference type="EMBL" id="WWX25027.1"/>
    </source>
</evidence>
<reference evidence="1 2" key="1">
    <citation type="submission" date="2024-03" db="EMBL/GenBank/DDBJ databases">
        <title>A Dehalogenimonas Isolated from Estuarine Sediments Dihaloeliminates Chlorinated Alkanes.</title>
        <authorList>
            <person name="Yang Y."/>
            <person name="Wang H."/>
        </authorList>
    </citation>
    <scope>NUCLEOTIDE SEQUENCE [LARGE SCALE GENOMIC DNA]</scope>
    <source>
        <strain evidence="1 2">W</strain>
    </source>
</reference>
<evidence type="ECO:0000313" key="2">
    <source>
        <dbReference type="Proteomes" id="UP001375370"/>
    </source>
</evidence>
<proteinExistence type="predicted"/>